<comment type="caution">
    <text evidence="5">The sequence shown here is derived from an EMBL/GenBank/DDBJ whole genome shotgun (WGS) entry which is preliminary data.</text>
</comment>
<evidence type="ECO:0000256" key="2">
    <source>
        <dbReference type="ARBA" id="ARBA00022679"/>
    </source>
</evidence>
<dbReference type="PANTHER" id="PTHR20961:SF150">
    <property type="entry name" value="GLYCOSYLTRANSFERASE FAMILY 61 PROTEIN"/>
    <property type="match status" value="1"/>
</dbReference>
<feature type="domain" description="Glycosyltransferase 61 catalytic" evidence="4">
    <location>
        <begin position="247"/>
        <end position="437"/>
    </location>
</feature>
<gene>
    <name evidence="5" type="ORF">AB1Y20_002738</name>
</gene>
<keyword evidence="2" id="KW-0808">Transferase</keyword>
<evidence type="ECO:0000259" key="4">
    <source>
        <dbReference type="Pfam" id="PF04577"/>
    </source>
</evidence>
<evidence type="ECO:0000256" key="3">
    <source>
        <dbReference type="ARBA" id="ARBA00023180"/>
    </source>
</evidence>
<organism evidence="5 6">
    <name type="scientific">Prymnesium parvum</name>
    <name type="common">Toxic golden alga</name>
    <dbReference type="NCBI Taxonomy" id="97485"/>
    <lineage>
        <taxon>Eukaryota</taxon>
        <taxon>Haptista</taxon>
        <taxon>Haptophyta</taxon>
        <taxon>Prymnesiophyceae</taxon>
        <taxon>Prymnesiales</taxon>
        <taxon>Prymnesiaceae</taxon>
        <taxon>Prymnesium</taxon>
    </lineage>
</organism>
<dbReference type="PANTHER" id="PTHR20961">
    <property type="entry name" value="GLYCOSYLTRANSFERASE"/>
    <property type="match status" value="1"/>
</dbReference>
<dbReference type="GO" id="GO:0016757">
    <property type="term" value="F:glycosyltransferase activity"/>
    <property type="evidence" value="ECO:0007669"/>
    <property type="project" value="UniProtKB-KW"/>
</dbReference>
<dbReference type="InterPro" id="IPR049625">
    <property type="entry name" value="Glyco_transf_61_cat"/>
</dbReference>
<evidence type="ECO:0000256" key="1">
    <source>
        <dbReference type="ARBA" id="ARBA00022676"/>
    </source>
</evidence>
<dbReference type="InterPro" id="IPR007657">
    <property type="entry name" value="Glycosyltransferase_61"/>
</dbReference>
<evidence type="ECO:0000313" key="5">
    <source>
        <dbReference type="EMBL" id="KAL1518446.1"/>
    </source>
</evidence>
<proteinExistence type="predicted"/>
<dbReference type="AlphaFoldDB" id="A0AB34JC90"/>
<sequence>MAHLALLASSASLTSPASLAEEQLLSDAHTTGSFAVVDHRCLGCHALYEEPSIPRPSPHPAATYYVAGVNEQQRAVYDEHCADRFAQRSPFHYSSAADVREKEEFSGSMWRPRRLYQLEPSFIAFDGLVLTPPRPPRDGRIYLFERLPGVNGLGRLLLALEGLGLARVAADGASVTLRPADITLAAFARRHAQRVGTLPAARGIENVHSFTYAKTFGANATAGEAEGAAVEAHACLMPIEQFWTANYWHWTVDALPKALLFAELRQTLAAPPCKLLAYDFAWTRQHLSLLGLPASAIAHHSPRALHFACRVLLASPSALDAPHLRQLAALRRALLPHAAAAALSAAAAAAASTSKPLLLVPLRQSVHGAGRAITNLPHLAAALAAAARRAAEVVLFDHSRHTVAEQVALFSRARLVVGVHGAAFANILWAPEGSDIVEIVPIDVHLDFQCGLTPFWHVAELLRLRKHAFIAYAGRMFEPFELPVVEFVAFLRASAIL</sequence>
<accession>A0AB34JC90</accession>
<dbReference type="Pfam" id="PF04577">
    <property type="entry name" value="Glyco_transf_61"/>
    <property type="match status" value="1"/>
</dbReference>
<dbReference type="Proteomes" id="UP001515480">
    <property type="component" value="Unassembled WGS sequence"/>
</dbReference>
<protein>
    <recommendedName>
        <fullName evidence="4">Glycosyltransferase 61 catalytic domain-containing protein</fullName>
    </recommendedName>
</protein>
<name>A0AB34JC90_PRYPA</name>
<keyword evidence="1" id="KW-0328">Glycosyltransferase</keyword>
<keyword evidence="3" id="KW-0325">Glycoprotein</keyword>
<dbReference type="EMBL" id="JBGBPQ010000010">
    <property type="protein sequence ID" value="KAL1518446.1"/>
    <property type="molecule type" value="Genomic_DNA"/>
</dbReference>
<evidence type="ECO:0000313" key="6">
    <source>
        <dbReference type="Proteomes" id="UP001515480"/>
    </source>
</evidence>
<keyword evidence="6" id="KW-1185">Reference proteome</keyword>
<reference evidence="5 6" key="1">
    <citation type="journal article" date="2024" name="Science">
        <title>Giant polyketide synthase enzymes in the biosynthesis of giant marine polyether toxins.</title>
        <authorList>
            <person name="Fallon T.R."/>
            <person name="Shende V.V."/>
            <person name="Wierzbicki I.H."/>
            <person name="Pendleton A.L."/>
            <person name="Watervoot N.F."/>
            <person name="Auber R.P."/>
            <person name="Gonzalez D.J."/>
            <person name="Wisecaver J.H."/>
            <person name="Moore B.S."/>
        </authorList>
    </citation>
    <scope>NUCLEOTIDE SEQUENCE [LARGE SCALE GENOMIC DNA]</scope>
    <source>
        <strain evidence="5 6">12B1</strain>
    </source>
</reference>